<dbReference type="PANTHER" id="PTHR34954">
    <property type="entry name" value="EXPRESSED PROTEIN"/>
    <property type="match status" value="1"/>
</dbReference>
<dbReference type="GO" id="GO:0070300">
    <property type="term" value="F:phosphatidic acid binding"/>
    <property type="evidence" value="ECO:0007669"/>
    <property type="project" value="InterPro"/>
</dbReference>
<evidence type="ECO:0000313" key="1">
    <source>
        <dbReference type="EMBL" id="CAE5966416.1"/>
    </source>
</evidence>
<dbReference type="GO" id="GO:1990052">
    <property type="term" value="P:ER to chloroplast lipid transport"/>
    <property type="evidence" value="ECO:0007669"/>
    <property type="project" value="InterPro"/>
</dbReference>
<evidence type="ECO:0008006" key="3">
    <source>
        <dbReference type="Google" id="ProtNLM"/>
    </source>
</evidence>
<organism evidence="1 2">
    <name type="scientific">Arabidopsis arenosa</name>
    <name type="common">Sand rock-cress</name>
    <name type="synonym">Cardaminopsis arenosa</name>
    <dbReference type="NCBI Taxonomy" id="38785"/>
    <lineage>
        <taxon>Eukaryota</taxon>
        <taxon>Viridiplantae</taxon>
        <taxon>Streptophyta</taxon>
        <taxon>Embryophyta</taxon>
        <taxon>Tracheophyta</taxon>
        <taxon>Spermatophyta</taxon>
        <taxon>Magnoliopsida</taxon>
        <taxon>eudicotyledons</taxon>
        <taxon>Gunneridae</taxon>
        <taxon>Pentapetalae</taxon>
        <taxon>rosids</taxon>
        <taxon>malvids</taxon>
        <taxon>Brassicales</taxon>
        <taxon>Brassicaceae</taxon>
        <taxon>Camelineae</taxon>
        <taxon>Arabidopsis</taxon>
    </lineage>
</organism>
<proteinExistence type="predicted"/>
<evidence type="ECO:0000313" key="2">
    <source>
        <dbReference type="Proteomes" id="UP000682877"/>
    </source>
</evidence>
<gene>
    <name evidence="1" type="ORF">AARE701A_LOCUS6563</name>
</gene>
<protein>
    <recommendedName>
        <fullName evidence="3">Protein TRIGALACTOSYLDIACYLGLYCEROL 4, chloroplastic</fullName>
    </recommendedName>
</protein>
<keyword evidence="2" id="KW-1185">Reference proteome</keyword>
<dbReference type="AlphaFoldDB" id="A0A8S1ZZ77"/>
<dbReference type="Proteomes" id="UP000682877">
    <property type="component" value="Chromosome 3"/>
</dbReference>
<name>A0A8S1ZZ77_ARAAE</name>
<dbReference type="InterPro" id="IPR044160">
    <property type="entry name" value="TGD4-like"/>
</dbReference>
<reference evidence="1" key="1">
    <citation type="submission" date="2021-01" db="EMBL/GenBank/DDBJ databases">
        <authorList>
            <person name="Bezrukov I."/>
        </authorList>
    </citation>
    <scope>NUCLEOTIDE SEQUENCE</scope>
</reference>
<accession>A0A8S1ZZ77</accession>
<dbReference type="GO" id="GO:0009941">
    <property type="term" value="C:chloroplast envelope"/>
    <property type="evidence" value="ECO:0007669"/>
    <property type="project" value="TreeGrafter"/>
</dbReference>
<dbReference type="EMBL" id="LR999453">
    <property type="protein sequence ID" value="CAE5966416.1"/>
    <property type="molecule type" value="Genomic_DNA"/>
</dbReference>
<sequence>MNRLRWVGEGDIWDLDMSTPATLEGIARAVPDDPLPLGLSRGTRLSRPKQVEFFHRFMTSPLIPSFSPIRPNTGDGGSGGFSLQRVLTLPFSNNWLVSLLGQFDVQRFVSEIEKTKTFGRGSSSTVASRLNTIGKHLKDKSLYALGFCSEFLLSPDDTLLLSYDTYKCDLEKNPRAKAIFNHEAISLIENNNFCFAISVKFQCGWNNNLGCIIGLDYVVWVAEFPLHNLTAEAAWPGLFVDKHGEYWDVPLSMAIDLASLPAESGPSYHLCLHHNSGSPKKLNSDTMEVPPPSLLPGLSVKSAVSYRTNMDLWRGTTPKLETCKPYDVFLSSPHVAVSGIIGSVMTAAFGENSIRSKSENDSEGVGGFSLHFPSVNSGFMADALGRASLTAQYGNFQKTFFDLTRFHARLDYPHGLRFLTGATSVAQDLLNSRQPSLEAFQKICPEVLVSLQQQIVGPFSFKVESGIQIDLKNGANPVTIDKTVFAIEYALQVLLSAKAVAWYSPKQKEFMVELRFFET</sequence>
<dbReference type="GO" id="GO:0034196">
    <property type="term" value="P:acylglycerol transport"/>
    <property type="evidence" value="ECO:0007669"/>
    <property type="project" value="InterPro"/>
</dbReference>
<dbReference type="PANTHER" id="PTHR34954:SF4">
    <property type="entry name" value="PROTEIN TRIGALACTOSYLDIACYLGLYCEROL 4, CHLOROPLASTIC"/>
    <property type="match status" value="1"/>
</dbReference>